<feature type="region of interest" description="Disordered" evidence="1">
    <location>
        <begin position="90"/>
        <end position="109"/>
    </location>
</feature>
<feature type="compositionally biased region" description="Polar residues" evidence="1">
    <location>
        <begin position="1"/>
        <end position="12"/>
    </location>
</feature>
<dbReference type="AlphaFoldDB" id="A0AAD7G435"/>
<name>A0AAD7G435_MYCRO</name>
<feature type="region of interest" description="Disordered" evidence="1">
    <location>
        <begin position="304"/>
        <end position="343"/>
    </location>
</feature>
<keyword evidence="4" id="KW-1185">Reference proteome</keyword>
<dbReference type="Proteomes" id="UP001221757">
    <property type="component" value="Unassembled WGS sequence"/>
</dbReference>
<feature type="region of interest" description="Disordered" evidence="1">
    <location>
        <begin position="169"/>
        <end position="191"/>
    </location>
</feature>
<feature type="region of interest" description="Disordered" evidence="1">
    <location>
        <begin position="1"/>
        <end position="77"/>
    </location>
</feature>
<organism evidence="3 4">
    <name type="scientific">Mycena rosella</name>
    <name type="common">Pink bonnet</name>
    <name type="synonym">Agaricus rosellus</name>
    <dbReference type="NCBI Taxonomy" id="1033263"/>
    <lineage>
        <taxon>Eukaryota</taxon>
        <taxon>Fungi</taxon>
        <taxon>Dikarya</taxon>
        <taxon>Basidiomycota</taxon>
        <taxon>Agaricomycotina</taxon>
        <taxon>Agaricomycetes</taxon>
        <taxon>Agaricomycetidae</taxon>
        <taxon>Agaricales</taxon>
        <taxon>Marasmiineae</taxon>
        <taxon>Mycenaceae</taxon>
        <taxon>Mycena</taxon>
    </lineage>
</organism>
<feature type="transmembrane region" description="Helical" evidence="2">
    <location>
        <begin position="116"/>
        <end position="139"/>
    </location>
</feature>
<protein>
    <submittedName>
        <fullName evidence="3">Uncharacterized protein</fullName>
    </submittedName>
</protein>
<evidence type="ECO:0000313" key="3">
    <source>
        <dbReference type="EMBL" id="KAJ7665595.1"/>
    </source>
</evidence>
<evidence type="ECO:0000256" key="1">
    <source>
        <dbReference type="SAM" id="MobiDB-lite"/>
    </source>
</evidence>
<evidence type="ECO:0000313" key="4">
    <source>
        <dbReference type="Proteomes" id="UP001221757"/>
    </source>
</evidence>
<dbReference type="EMBL" id="JARKIE010000215">
    <property type="protein sequence ID" value="KAJ7665595.1"/>
    <property type="molecule type" value="Genomic_DNA"/>
</dbReference>
<keyword evidence="2" id="KW-0812">Transmembrane</keyword>
<proteinExistence type="predicted"/>
<keyword evidence="2" id="KW-0472">Membrane</keyword>
<feature type="compositionally biased region" description="Polar residues" evidence="1">
    <location>
        <begin position="58"/>
        <end position="77"/>
    </location>
</feature>
<comment type="caution">
    <text evidence="3">The sequence shown here is derived from an EMBL/GenBank/DDBJ whole genome shotgun (WGS) entry which is preliminary data.</text>
</comment>
<evidence type="ECO:0000256" key="2">
    <source>
        <dbReference type="SAM" id="Phobius"/>
    </source>
</evidence>
<feature type="compositionally biased region" description="Low complexity" evidence="1">
    <location>
        <begin position="90"/>
        <end position="104"/>
    </location>
</feature>
<gene>
    <name evidence="3" type="ORF">B0H17DRAFT_289307</name>
</gene>
<feature type="compositionally biased region" description="Low complexity" evidence="1">
    <location>
        <begin position="13"/>
        <end position="57"/>
    </location>
</feature>
<sequence>MTSTHPASSAGITSVVAPSPTSASTSQRTSSQTPPSSTSASTSQRTSSQTPPSLTSRVATFSSEARTSSTPRAQAASTVSAIETFASSSSTSSSASQISSHASTDTQNTPLSHKPAVIAAIAVSVAVALFLTSLAVFIYRRRHARRHLASITSTQQAFFHDASADLEDKPWPQSSARSTAGPGWPSESQPWTVPIPLPVEREQTRTRQSVPSFSAKGPHYTVRSHASMTEVYGFGQDMAWQEAHYEDPLPPTPGAHPSVGVVPPSPTSPTSVIIHHNMASATPLLRSHSAASSVSSQYSTASMVLPDQDAPPELQNPFLMPDRMDERDWLQTAPDTQDSHPRV</sequence>
<accession>A0AAD7G435</accession>
<keyword evidence="2" id="KW-1133">Transmembrane helix</keyword>
<reference evidence="3" key="1">
    <citation type="submission" date="2023-03" db="EMBL/GenBank/DDBJ databases">
        <title>Massive genome expansion in bonnet fungi (Mycena s.s.) driven by repeated elements and novel gene families across ecological guilds.</title>
        <authorList>
            <consortium name="Lawrence Berkeley National Laboratory"/>
            <person name="Harder C.B."/>
            <person name="Miyauchi S."/>
            <person name="Viragh M."/>
            <person name="Kuo A."/>
            <person name="Thoen E."/>
            <person name="Andreopoulos B."/>
            <person name="Lu D."/>
            <person name="Skrede I."/>
            <person name="Drula E."/>
            <person name="Henrissat B."/>
            <person name="Morin E."/>
            <person name="Kohler A."/>
            <person name="Barry K."/>
            <person name="LaButti K."/>
            <person name="Morin E."/>
            <person name="Salamov A."/>
            <person name="Lipzen A."/>
            <person name="Mereny Z."/>
            <person name="Hegedus B."/>
            <person name="Baldrian P."/>
            <person name="Stursova M."/>
            <person name="Weitz H."/>
            <person name="Taylor A."/>
            <person name="Grigoriev I.V."/>
            <person name="Nagy L.G."/>
            <person name="Martin F."/>
            <person name="Kauserud H."/>
        </authorList>
    </citation>
    <scope>NUCLEOTIDE SEQUENCE</scope>
    <source>
        <strain evidence="3">CBHHK067</strain>
    </source>
</reference>